<name>A0A9Q0KU20_9MAGN</name>
<dbReference type="AlphaFoldDB" id="A0A9Q0KU20"/>
<reference evidence="1" key="1">
    <citation type="journal article" date="2023" name="Plant J.">
        <title>The genome of the king protea, Protea cynaroides.</title>
        <authorList>
            <person name="Chang J."/>
            <person name="Duong T.A."/>
            <person name="Schoeman C."/>
            <person name="Ma X."/>
            <person name="Roodt D."/>
            <person name="Barker N."/>
            <person name="Li Z."/>
            <person name="Van de Peer Y."/>
            <person name="Mizrachi E."/>
        </authorList>
    </citation>
    <scope>NUCLEOTIDE SEQUENCE</scope>
    <source>
        <tissue evidence="1">Young leaves</tissue>
    </source>
</reference>
<dbReference type="Proteomes" id="UP001141806">
    <property type="component" value="Unassembled WGS sequence"/>
</dbReference>
<accession>A0A9Q0KU20</accession>
<protein>
    <submittedName>
        <fullName evidence="1">Uncharacterized protein</fullName>
    </submittedName>
</protein>
<organism evidence="1 2">
    <name type="scientific">Protea cynaroides</name>
    <dbReference type="NCBI Taxonomy" id="273540"/>
    <lineage>
        <taxon>Eukaryota</taxon>
        <taxon>Viridiplantae</taxon>
        <taxon>Streptophyta</taxon>
        <taxon>Embryophyta</taxon>
        <taxon>Tracheophyta</taxon>
        <taxon>Spermatophyta</taxon>
        <taxon>Magnoliopsida</taxon>
        <taxon>Proteales</taxon>
        <taxon>Proteaceae</taxon>
        <taxon>Protea</taxon>
    </lineage>
</organism>
<proteinExistence type="predicted"/>
<keyword evidence="2" id="KW-1185">Reference proteome</keyword>
<evidence type="ECO:0000313" key="1">
    <source>
        <dbReference type="EMBL" id="KAJ4976366.1"/>
    </source>
</evidence>
<evidence type="ECO:0000313" key="2">
    <source>
        <dbReference type="Proteomes" id="UP001141806"/>
    </source>
</evidence>
<gene>
    <name evidence="1" type="ORF">NE237_001472</name>
</gene>
<comment type="caution">
    <text evidence="1">The sequence shown here is derived from an EMBL/GenBank/DDBJ whole genome shotgun (WGS) entry which is preliminary data.</text>
</comment>
<dbReference type="EMBL" id="JAMYWD010000003">
    <property type="protein sequence ID" value="KAJ4976366.1"/>
    <property type="molecule type" value="Genomic_DNA"/>
</dbReference>
<sequence>MPHIQDCWRVGIFSPHLLRDDDFPPLQVLNGGKKVENKGKENLRVGIWLITSCREEVLENISLADPHFVAPGGEKERTPPLWNSLFEPLKPLQGERFSLHFIPPPMVGDFKAICCSPFDLQEEANYWSKALVGQLEVATVVKQVFRGRRSLRPSLSNPVDASVVAKVPPLSNSQGPAPIPTGVRAVAVNQRNREVDSACMPGGRVIHLSRVWELCSQMRRF</sequence>